<dbReference type="SMART" id="SM00653">
    <property type="entry name" value="eIF2B_5"/>
    <property type="match status" value="1"/>
</dbReference>
<sequence>MVGAIEFMYEDCFFKKKRQAQGEYYLQLLSRVFDSLRENNPELATGDRRKGSKKTVLVNFMDICETMHRRPDHVMAFLLAEMGTSGCLDRQRRLLVKGRFARNNFEEILRRYVNEYVLCNSCTSPDTILTKENRIFVQRCEQCGSGRSVAPIRAARV</sequence>
<comment type="subunit">
    <text evidence="5">Eukaryotic translation initiation factor 2 eIF2 is a heterotrimeric complex composed of an alpha, a beta and a gamma subunit.</text>
</comment>
<keyword evidence="3" id="KW-0648">Protein biosynthesis</keyword>
<dbReference type="InterPro" id="IPR016190">
    <property type="entry name" value="Transl_init_fac_IF2/IF5_Zn-bd"/>
</dbReference>
<name>A0AA39S430_ACESA</name>
<dbReference type="InterPro" id="IPR045196">
    <property type="entry name" value="IF2/IF5"/>
</dbReference>
<evidence type="ECO:0000256" key="2">
    <source>
        <dbReference type="ARBA" id="ARBA00022540"/>
    </source>
</evidence>
<reference evidence="8" key="1">
    <citation type="journal article" date="2022" name="Plant J.">
        <title>Strategies of tolerance reflected in two North American maple genomes.</title>
        <authorList>
            <person name="McEvoy S.L."/>
            <person name="Sezen U.U."/>
            <person name="Trouern-Trend A."/>
            <person name="McMahon S.M."/>
            <person name="Schaberg P.G."/>
            <person name="Yang J."/>
            <person name="Wegrzyn J.L."/>
            <person name="Swenson N.G."/>
        </authorList>
    </citation>
    <scope>NUCLEOTIDE SEQUENCE</scope>
    <source>
        <strain evidence="8">NS2018</strain>
    </source>
</reference>
<comment type="function">
    <text evidence="4">Component of the eIF2 complex that functions in the early steps of protein synthesis by forming a ternary complex with GTP and initiator tRNA. This complex binds to a 40S ribosomal subunit, followed by mRNA binding to form a 43S pre-initiation complex (43S PIC). Junction of the 60S ribosomal subunit to form the 80S initiation complex is preceded by hydrolysis of the GTP bound to eIF2 and release of an eIF2-GDP binary complex. In order for eIF2 to recycle and catalyze another round of initiation, the GDP bound to eIF2 must exchange with GTP by way of a reaction catalyzed by eIF2B.</text>
</comment>
<keyword evidence="2" id="KW-0396">Initiation factor</keyword>
<dbReference type="PANTHER" id="PTHR23001:SF3">
    <property type="entry name" value="EUKARYOTIC TRANSLATION INITIATION FACTOR 2 SUBUNIT 2"/>
    <property type="match status" value="1"/>
</dbReference>
<comment type="similarity">
    <text evidence="1">Belongs to the eIF-2-beta/eIF-5 family.</text>
</comment>
<accession>A0AA39S430</accession>
<dbReference type="GO" id="GO:0003729">
    <property type="term" value="F:mRNA binding"/>
    <property type="evidence" value="ECO:0007669"/>
    <property type="project" value="TreeGrafter"/>
</dbReference>
<dbReference type="GO" id="GO:0001731">
    <property type="term" value="P:formation of translation preinitiation complex"/>
    <property type="evidence" value="ECO:0007669"/>
    <property type="project" value="TreeGrafter"/>
</dbReference>
<dbReference type="GO" id="GO:0005850">
    <property type="term" value="C:eukaryotic translation initiation factor 2 complex"/>
    <property type="evidence" value="ECO:0007669"/>
    <property type="project" value="TreeGrafter"/>
</dbReference>
<dbReference type="Gene3D" id="3.30.30.170">
    <property type="match status" value="1"/>
</dbReference>
<dbReference type="Proteomes" id="UP001168877">
    <property type="component" value="Unassembled WGS sequence"/>
</dbReference>
<protein>
    <recommendedName>
        <fullName evidence="6">Eukaryotic translation initiation factor 2 subunit beta</fullName>
    </recommendedName>
</protein>
<evidence type="ECO:0000256" key="3">
    <source>
        <dbReference type="ARBA" id="ARBA00022917"/>
    </source>
</evidence>
<dbReference type="Pfam" id="PF01873">
    <property type="entry name" value="eIF-5_eIF-2B"/>
    <property type="match status" value="1"/>
</dbReference>
<evidence type="ECO:0000256" key="4">
    <source>
        <dbReference type="ARBA" id="ARBA00054872"/>
    </source>
</evidence>
<dbReference type="GO" id="GO:0003743">
    <property type="term" value="F:translation initiation factor activity"/>
    <property type="evidence" value="ECO:0007669"/>
    <property type="project" value="UniProtKB-KW"/>
</dbReference>
<comment type="caution">
    <text evidence="8">The sequence shown here is derived from an EMBL/GenBank/DDBJ whole genome shotgun (WGS) entry which is preliminary data.</text>
</comment>
<organism evidence="8 9">
    <name type="scientific">Acer saccharum</name>
    <name type="common">Sugar maple</name>
    <dbReference type="NCBI Taxonomy" id="4024"/>
    <lineage>
        <taxon>Eukaryota</taxon>
        <taxon>Viridiplantae</taxon>
        <taxon>Streptophyta</taxon>
        <taxon>Embryophyta</taxon>
        <taxon>Tracheophyta</taxon>
        <taxon>Spermatophyta</taxon>
        <taxon>Magnoliopsida</taxon>
        <taxon>eudicotyledons</taxon>
        <taxon>Gunneridae</taxon>
        <taxon>Pentapetalae</taxon>
        <taxon>rosids</taxon>
        <taxon>malvids</taxon>
        <taxon>Sapindales</taxon>
        <taxon>Sapindaceae</taxon>
        <taxon>Hippocastanoideae</taxon>
        <taxon>Acereae</taxon>
        <taxon>Acer</taxon>
    </lineage>
</organism>
<evidence type="ECO:0000313" key="8">
    <source>
        <dbReference type="EMBL" id="KAK0583892.1"/>
    </source>
</evidence>
<reference evidence="8" key="2">
    <citation type="submission" date="2023-06" db="EMBL/GenBank/DDBJ databases">
        <authorList>
            <person name="Swenson N.G."/>
            <person name="Wegrzyn J.L."/>
            <person name="Mcevoy S.L."/>
        </authorList>
    </citation>
    <scope>NUCLEOTIDE SEQUENCE</scope>
    <source>
        <strain evidence="8">NS2018</strain>
        <tissue evidence="8">Leaf</tissue>
    </source>
</reference>
<dbReference type="EMBL" id="JAUESC010000383">
    <property type="protein sequence ID" value="KAK0583892.1"/>
    <property type="molecule type" value="Genomic_DNA"/>
</dbReference>
<dbReference type="GO" id="GO:0031369">
    <property type="term" value="F:translation initiation factor binding"/>
    <property type="evidence" value="ECO:0007669"/>
    <property type="project" value="TreeGrafter"/>
</dbReference>
<evidence type="ECO:0000256" key="1">
    <source>
        <dbReference type="ARBA" id="ARBA00010397"/>
    </source>
</evidence>
<evidence type="ECO:0000256" key="5">
    <source>
        <dbReference type="ARBA" id="ARBA00063900"/>
    </source>
</evidence>
<dbReference type="FunFam" id="3.30.30.170:FF:000001">
    <property type="entry name" value="Eukaryotic translation initiation factor 2 subunit"/>
    <property type="match status" value="1"/>
</dbReference>
<dbReference type="AlphaFoldDB" id="A0AA39S430"/>
<proteinExistence type="inferred from homology"/>
<keyword evidence="9" id="KW-1185">Reference proteome</keyword>
<dbReference type="SUPFAM" id="SSF75689">
    <property type="entry name" value="Zinc-binding domain of translation initiation factor 2 beta"/>
    <property type="match status" value="1"/>
</dbReference>
<dbReference type="InterPro" id="IPR016189">
    <property type="entry name" value="Transl_init_fac_IF2/IF5_N"/>
</dbReference>
<evidence type="ECO:0000259" key="7">
    <source>
        <dbReference type="SMART" id="SM00653"/>
    </source>
</evidence>
<gene>
    <name evidence="8" type="ORF">LWI29_004612</name>
</gene>
<evidence type="ECO:0000313" key="9">
    <source>
        <dbReference type="Proteomes" id="UP001168877"/>
    </source>
</evidence>
<evidence type="ECO:0000256" key="6">
    <source>
        <dbReference type="ARBA" id="ARBA00073542"/>
    </source>
</evidence>
<dbReference type="SUPFAM" id="SSF100966">
    <property type="entry name" value="Translation initiation factor 2 beta, aIF2beta, N-terminal domain"/>
    <property type="match status" value="1"/>
</dbReference>
<dbReference type="InterPro" id="IPR002735">
    <property type="entry name" value="Transl_init_fac_IF2/IF5_dom"/>
</dbReference>
<feature type="domain" description="Translation initiation factor IF2/IF5" evidence="7">
    <location>
        <begin position="33"/>
        <end position="146"/>
    </location>
</feature>
<dbReference type="PANTHER" id="PTHR23001">
    <property type="entry name" value="EUKARYOTIC TRANSLATION INITIATION FACTOR"/>
    <property type="match status" value="1"/>
</dbReference>